<feature type="domain" description="Dystroglycan-type cadherin-like" evidence="3">
    <location>
        <begin position="711"/>
        <end position="804"/>
    </location>
</feature>
<feature type="domain" description="BIG2" evidence="2">
    <location>
        <begin position="995"/>
        <end position="1076"/>
    </location>
</feature>
<dbReference type="InterPro" id="IPR015919">
    <property type="entry name" value="Cadherin-like_sf"/>
</dbReference>
<feature type="domain" description="Dystroglycan-type cadherin-like" evidence="3">
    <location>
        <begin position="1090"/>
        <end position="1183"/>
    </location>
</feature>
<dbReference type="InterPro" id="IPR003343">
    <property type="entry name" value="Big_2"/>
</dbReference>
<proteinExistence type="predicted"/>
<feature type="domain" description="BIG2" evidence="2">
    <location>
        <begin position="806"/>
        <end position="888"/>
    </location>
</feature>
<dbReference type="GO" id="GO:0031176">
    <property type="term" value="F:endo-1,4-beta-xylanase activity"/>
    <property type="evidence" value="ECO:0007669"/>
    <property type="project" value="UniProtKB-EC"/>
</dbReference>
<keyword evidence="4" id="KW-0326">Glycosidase</keyword>
<dbReference type="EC" id="3.2.1.8" evidence="4"/>
<evidence type="ECO:0000259" key="3">
    <source>
        <dbReference type="SMART" id="SM00736"/>
    </source>
</evidence>
<evidence type="ECO:0000256" key="1">
    <source>
        <dbReference type="SAM" id="SignalP"/>
    </source>
</evidence>
<dbReference type="Pfam" id="PF17892">
    <property type="entry name" value="Cadherin_5"/>
    <property type="match status" value="2"/>
</dbReference>
<dbReference type="Gene3D" id="2.60.40.1120">
    <property type="entry name" value="Carboxypeptidase-like, regulatory domain"/>
    <property type="match status" value="1"/>
</dbReference>
<keyword evidence="5" id="KW-1185">Reference proteome</keyword>
<feature type="domain" description="Dystroglycan-type cadherin-like" evidence="3">
    <location>
        <begin position="1184"/>
        <end position="1277"/>
    </location>
</feature>
<dbReference type="InterPro" id="IPR041690">
    <property type="entry name" value="Cadherin_5"/>
</dbReference>
<feature type="domain" description="BIG2" evidence="2">
    <location>
        <begin position="1183"/>
        <end position="1264"/>
    </location>
</feature>
<feature type="chain" id="PRO_5045778886" evidence="1">
    <location>
        <begin position="24"/>
        <end position="1717"/>
    </location>
</feature>
<dbReference type="Pfam" id="PF00395">
    <property type="entry name" value="SLH"/>
    <property type="match status" value="3"/>
</dbReference>
<reference evidence="4" key="1">
    <citation type="submission" date="2018-02" db="EMBL/GenBank/DDBJ databases">
        <authorList>
            <person name="Kim S.-K."/>
            <person name="Jung H.-I."/>
            <person name="Lee S.-W."/>
        </authorList>
    </citation>
    <scope>NUCLEOTIDE SEQUENCE</scope>
    <source>
        <strain evidence="4">SK3146</strain>
    </source>
</reference>
<feature type="domain" description="Dystroglycan-type cadherin-like" evidence="3">
    <location>
        <begin position="902"/>
        <end position="995"/>
    </location>
</feature>
<feature type="domain" description="Dystroglycan-type cadherin-like" evidence="3">
    <location>
        <begin position="996"/>
        <end position="1089"/>
    </location>
</feature>
<evidence type="ECO:0000313" key="5">
    <source>
        <dbReference type="Proteomes" id="UP001057134"/>
    </source>
</evidence>
<keyword evidence="4" id="KW-0378">Hydrolase</keyword>
<dbReference type="EMBL" id="CP027059">
    <property type="protein sequence ID" value="UQZ83450.1"/>
    <property type="molecule type" value="Genomic_DNA"/>
</dbReference>
<dbReference type="SUPFAM" id="SSF49313">
    <property type="entry name" value="Cadherin-like"/>
    <property type="match status" value="1"/>
</dbReference>
<dbReference type="InterPro" id="IPR008969">
    <property type="entry name" value="CarboxyPept-like_regulatory"/>
</dbReference>
<feature type="domain" description="Dystroglycan-type cadherin-like" evidence="3">
    <location>
        <begin position="808"/>
        <end position="901"/>
    </location>
</feature>
<dbReference type="SUPFAM" id="SSF49464">
    <property type="entry name" value="Carboxypeptidase regulatory domain-like"/>
    <property type="match status" value="1"/>
</dbReference>
<dbReference type="Proteomes" id="UP001057134">
    <property type="component" value="Chromosome"/>
</dbReference>
<protein>
    <submittedName>
        <fullName evidence="4">Endo-1,4-beta-xylanase A</fullName>
        <ecNumber evidence="4">3.2.1.8</ecNumber>
    </submittedName>
</protein>
<evidence type="ECO:0000313" key="4">
    <source>
        <dbReference type="EMBL" id="UQZ83450.1"/>
    </source>
</evidence>
<dbReference type="InterPro" id="IPR051465">
    <property type="entry name" value="Cell_Envelope_Struct_Comp"/>
</dbReference>
<gene>
    <name evidence="4" type="primary">xynA1_9</name>
    <name evidence="4" type="ORF">SK3146_02637</name>
</gene>
<dbReference type="PANTHER" id="PTHR43308">
    <property type="entry name" value="OUTER MEMBRANE PROTEIN ALPHA-RELATED"/>
    <property type="match status" value="1"/>
</dbReference>
<dbReference type="InterPro" id="IPR013783">
    <property type="entry name" value="Ig-like_fold"/>
</dbReference>
<dbReference type="InterPro" id="IPR006644">
    <property type="entry name" value="Cadg"/>
</dbReference>
<dbReference type="SMART" id="SM00635">
    <property type="entry name" value="BID_2"/>
    <property type="match status" value="7"/>
</dbReference>
<dbReference type="Pfam" id="PF17963">
    <property type="entry name" value="Big_9"/>
    <property type="match status" value="5"/>
</dbReference>
<dbReference type="Gene3D" id="2.60.40.10">
    <property type="entry name" value="Immunoglobulins"/>
    <property type="match status" value="9"/>
</dbReference>
<accession>A0ABY4RN60</accession>
<feature type="domain" description="BIG2" evidence="2">
    <location>
        <begin position="1371"/>
        <end position="1454"/>
    </location>
</feature>
<dbReference type="SMART" id="SM00736">
    <property type="entry name" value="CADG"/>
    <property type="match status" value="7"/>
</dbReference>
<feature type="domain" description="BIG2" evidence="2">
    <location>
        <begin position="1089"/>
        <end position="1170"/>
    </location>
</feature>
<evidence type="ECO:0000259" key="2">
    <source>
        <dbReference type="SMART" id="SM00635"/>
    </source>
</evidence>
<feature type="domain" description="BIG2" evidence="2">
    <location>
        <begin position="1273"/>
        <end position="1357"/>
    </location>
</feature>
<feature type="signal peptide" evidence="1">
    <location>
        <begin position="1"/>
        <end position="23"/>
    </location>
</feature>
<name>A0ABY4RN60_9BACL</name>
<organism evidence="4 5">
    <name type="scientific">Paenibacillus konkukensis</name>
    <dbReference type="NCBI Taxonomy" id="2020716"/>
    <lineage>
        <taxon>Bacteria</taxon>
        <taxon>Bacillati</taxon>
        <taxon>Bacillota</taxon>
        <taxon>Bacilli</taxon>
        <taxon>Bacillales</taxon>
        <taxon>Paenibacillaceae</taxon>
        <taxon>Paenibacillus</taxon>
    </lineage>
</organism>
<feature type="domain" description="BIG2" evidence="2">
    <location>
        <begin position="901"/>
        <end position="982"/>
    </location>
</feature>
<reference evidence="4" key="2">
    <citation type="journal article" date="2021" name="J Anim Sci Technol">
        <title>Complete genome sequence of Paenibacillus konkukensis sp. nov. SK3146 as a potential probiotic strain.</title>
        <authorList>
            <person name="Jung H.I."/>
            <person name="Park S."/>
            <person name="Niu K.M."/>
            <person name="Lee S.W."/>
            <person name="Kothari D."/>
            <person name="Yi K.J."/>
            <person name="Kim S.K."/>
        </authorList>
    </citation>
    <scope>NUCLEOTIDE SEQUENCE</scope>
    <source>
        <strain evidence="4">SK3146</strain>
    </source>
</reference>
<sequence length="1717" mass="176850">MRKKMISITASLLLLTQGATAFADPAVFTDIDASFAKDAIMELQRMGIVDGVSGDTFAPQTYIARQDFAVLIAKALQLDVSNPPSTATFRDIPVVHYAFPYVEALVKANIFQGEEEGSFGEGKTLTREQLAVVLARAKQIRAANNETGPDFADKDDISEWAKAAVQAVNKTGLMVGDGQQFAPKRPVTRQEMAEVVSRLLHLPAGQEATGLIRSLAGDTVTVDQHTYAVGDSVKGILNEANRDVLDGAAVTFDTKDNTITKLTSLTLHKSGREPKEAEEEFGGNLVLDGQGNRIEGNLDIQADFITIRNLQVSGNFRIGDELKNDFYGKNLYVKGTTVINGGSSHTIVFDNASLDTVQINKQEVRVEAIGNTTTGDVVVSANATVTADPGVTIPKLTVTDGAANVEINANVSSLQLESSQPAVIGGSGNIQSITVSGTAAVTIQTTGTIGKLEVTNKDVQITIPPGVQVQSIVLPDGAAASDVIANYAAVSGQIGSVTSASGQTVSGGSASSGGSSSSHSSKVLLGAVSGFVYYGAANKPLANATVTVRDLTATTGSDGSYELPSVPAGTGLMLSVAASGYVPNPYTTTLDVFGGQTTTVPVIVLGTATNHAPVVAQAIPKQTISLGEEEPVFNLNERFSDEDGDILKFTVVSLNTKVVKTEINGSILKLIPVGAGTASIAISANDGKGKSVNSTFSVTVTAAPVNHDPKVSAAGLADQTAMAGEPEISVSLAGSFTDEDGDALSFNAVSSNESSVTAAVYGSVLKLKPLQAGVSSIRVTAEDGKGGKATASFTMTVTSEPPANHAPKVATAIPVQSGTEQGSAVEYDLSGTFTDEDGDALTLSAVSSNTSVATVSITGSKVEITLVAPGESMVTVKAADGRGGEVTTSFKMTVQAANHAPKVAAAIPAQSGTEQGSAVVYDLSGTFTDEDGDALTLSAVSSNTSVATVSITGSKLEITPVAPGESTVTVKASDGQGGEVTTSFKVTVKAANHAPKVAAAIPAQSGTEQGSAVEYDLSGTFTDEDGDALTLSAVSSNARVATVSITGSKVEITPVAPGESTVTVKASDGQGGEVTTSFKVTVQAANHAPKVAAAIPAQSGTEQGSAVEYDLSGTFTDEDGDALTLSAVSSNTSVATVSITGSKVEITPVAPGESTVTVKAADGRGGEVTTSFQMTVQAANHAPKVAAAIPAQSGTEQGSAVVYDLSGTFTDEDGDALTLSAVSSNTSVATVSITGSKVEITPVAPGESTVTVKAADGRGGEVTTSFQMTVQAANHAPVIQPIPDQSVTSGDSPLQLDISSYVQDADGDVLTITADTKDPSIATVTVTGNMLSISAKAAGQTEITVHADDHRGGVTAGTIRLTVTSKSNQIPVVEAAIYEQVLTATVTNSRSFDLSQLFYDADEDVLQFTASADVPNIAQVTVSGSMLTLSPGSTAGSAQVTVTANDGNGGVAAYTFTVRNAPLTAGNAFVTYTTKQGVSDFSYDLSTLFPGQTQFKVYKGTPDSTFVGPTPLGGKVVTLANDSMYTWVIGADGKAAVFKVVVEPQGAPELFFSQYLDGGDGRIAIELYYKGDGDPSHKATGYSVDVYQWAQGKMQITSTKIASFSDRPAENGVYAGVPYIFINAIFYDYFDLTNTSYYNNELNLYLNDGNTVALVLKKDGQVVDVLGDPNSHERFMPNGGTIIRKRGIYTGSKSFSDQGEWTSYPKGTYQFFGAHTI</sequence>
<keyword evidence="1" id="KW-0732">Signal</keyword>
<dbReference type="InterPro" id="IPR001119">
    <property type="entry name" value="SLH_dom"/>
</dbReference>
<feature type="domain" description="Dystroglycan-type cadherin-like" evidence="3">
    <location>
        <begin position="614"/>
        <end position="707"/>
    </location>
</feature>